<dbReference type="Pfam" id="PF13041">
    <property type="entry name" value="PPR_2"/>
    <property type="match status" value="1"/>
</dbReference>
<protein>
    <submittedName>
        <fullName evidence="3">Pentatricopeptide repeat</fullName>
    </submittedName>
</protein>
<dbReference type="GO" id="GO:0003723">
    <property type="term" value="F:RNA binding"/>
    <property type="evidence" value="ECO:0007669"/>
    <property type="project" value="InterPro"/>
</dbReference>
<dbReference type="InterPro" id="IPR046960">
    <property type="entry name" value="PPR_At4g14850-like_plant"/>
</dbReference>
<dbReference type="InterPro" id="IPR002885">
    <property type="entry name" value="PPR_rpt"/>
</dbReference>
<accession>A0AAN8Z434</accession>
<evidence type="ECO:0000313" key="3">
    <source>
        <dbReference type="EMBL" id="KAK6924002.1"/>
    </source>
</evidence>
<dbReference type="Gene3D" id="1.25.40.10">
    <property type="entry name" value="Tetratricopeptide repeat domain"/>
    <property type="match status" value="2"/>
</dbReference>
<dbReference type="GO" id="GO:0009451">
    <property type="term" value="P:RNA modification"/>
    <property type="evidence" value="ECO:0007669"/>
    <property type="project" value="InterPro"/>
</dbReference>
<dbReference type="FunFam" id="1.25.40.10:FF:000242">
    <property type="entry name" value="Pentatricopeptide repeat-containing protein"/>
    <property type="match status" value="1"/>
</dbReference>
<dbReference type="Pfam" id="PF01535">
    <property type="entry name" value="PPR"/>
    <property type="match status" value="3"/>
</dbReference>
<dbReference type="EMBL" id="JBAMMX010000017">
    <property type="protein sequence ID" value="KAK6924002.1"/>
    <property type="molecule type" value="Genomic_DNA"/>
</dbReference>
<dbReference type="InterPro" id="IPR011990">
    <property type="entry name" value="TPR-like_helical_dom_sf"/>
</dbReference>
<organism evidence="3 4">
    <name type="scientific">Dillenia turbinata</name>
    <dbReference type="NCBI Taxonomy" id="194707"/>
    <lineage>
        <taxon>Eukaryota</taxon>
        <taxon>Viridiplantae</taxon>
        <taxon>Streptophyta</taxon>
        <taxon>Embryophyta</taxon>
        <taxon>Tracheophyta</taxon>
        <taxon>Spermatophyta</taxon>
        <taxon>Magnoliopsida</taxon>
        <taxon>eudicotyledons</taxon>
        <taxon>Gunneridae</taxon>
        <taxon>Pentapetalae</taxon>
        <taxon>Dilleniales</taxon>
        <taxon>Dilleniaceae</taxon>
        <taxon>Dillenia</taxon>
    </lineage>
</organism>
<dbReference type="PROSITE" id="PS51375">
    <property type="entry name" value="PPR"/>
    <property type="match status" value="2"/>
</dbReference>
<reference evidence="3 4" key="1">
    <citation type="submission" date="2023-12" db="EMBL/GenBank/DDBJ databases">
        <title>A high-quality genome assembly for Dillenia turbinata (Dilleniales).</title>
        <authorList>
            <person name="Chanderbali A."/>
        </authorList>
    </citation>
    <scope>NUCLEOTIDE SEQUENCE [LARGE SCALE GENOMIC DNA]</scope>
    <source>
        <strain evidence="3">LSX21</strain>
        <tissue evidence="3">Leaf</tissue>
    </source>
</reference>
<feature type="repeat" description="PPR" evidence="2">
    <location>
        <begin position="60"/>
        <end position="94"/>
    </location>
</feature>
<dbReference type="Proteomes" id="UP001370490">
    <property type="component" value="Unassembled WGS sequence"/>
</dbReference>
<evidence type="ECO:0000256" key="1">
    <source>
        <dbReference type="ARBA" id="ARBA00022737"/>
    </source>
</evidence>
<dbReference type="NCBIfam" id="TIGR00756">
    <property type="entry name" value="PPR"/>
    <property type="match status" value="3"/>
</dbReference>
<evidence type="ECO:0000256" key="2">
    <source>
        <dbReference type="PROSITE-ProRule" id="PRU00708"/>
    </source>
</evidence>
<dbReference type="PANTHER" id="PTHR47926">
    <property type="entry name" value="PENTATRICOPEPTIDE REPEAT-CONTAINING PROTEIN"/>
    <property type="match status" value="1"/>
</dbReference>
<feature type="repeat" description="PPR" evidence="2">
    <location>
        <begin position="29"/>
        <end position="59"/>
    </location>
</feature>
<sequence length="344" mass="39020">MMTCLLDVYAKEGDLDSACKVFGKVPERNLVSLTAVITSLAKSGKIDEARDLFDELVERDVVCWNVMIDGHIQHGRRNEGLVLFNEMLSRNVKPSETTVLSVLSACGQLGALESGKWVLYYLLVGNLVLWNLENGLEDAKLVFDRIQNKDVVAWNSVIVGYAMHGFSEKALELFGDVYFNVMKDEYKIETRIEHYGCIVNLLRHAGYLEKAYELIKEMEMEPYPVLLGTLLRACRLHGNLGLGKEIVEFLVERKLANSGKYVLLSNIYTTSGNWEVVARMRKMMKESGTQEPGCSSIEASNRIHEFLAGDMRNPKRKGNYRMLSEINGWLREHGFMPQIVCCMM</sequence>
<proteinExistence type="predicted"/>
<dbReference type="PANTHER" id="PTHR47926:SF456">
    <property type="entry name" value="PENTATRICOPEPTIDE REPEAT-CONTAINING PROTEIN ELI1, CHLOROPLASTIC"/>
    <property type="match status" value="1"/>
</dbReference>
<gene>
    <name evidence="3" type="ORF">RJ641_010202</name>
</gene>
<name>A0AAN8Z434_9MAGN</name>
<comment type="caution">
    <text evidence="3">The sequence shown here is derived from an EMBL/GenBank/DDBJ whole genome shotgun (WGS) entry which is preliminary data.</text>
</comment>
<dbReference type="Pfam" id="PF20431">
    <property type="entry name" value="E_motif"/>
    <property type="match status" value="1"/>
</dbReference>
<dbReference type="AlphaFoldDB" id="A0AAN8Z434"/>
<keyword evidence="4" id="KW-1185">Reference proteome</keyword>
<evidence type="ECO:0000313" key="4">
    <source>
        <dbReference type="Proteomes" id="UP001370490"/>
    </source>
</evidence>
<dbReference type="InterPro" id="IPR046848">
    <property type="entry name" value="E_motif"/>
</dbReference>
<keyword evidence="1" id="KW-0677">Repeat</keyword>